<comment type="subcellular location">
    <subcellularLocation>
        <location evidence="2">Cell membrane</location>
        <topology evidence="2">Multi-pass membrane protein</topology>
    </subcellularLocation>
</comment>
<keyword evidence="6" id="KW-0808">Transferase</keyword>
<dbReference type="Pfam" id="PF02518">
    <property type="entry name" value="HATPase_c"/>
    <property type="match status" value="1"/>
</dbReference>
<evidence type="ECO:0000256" key="3">
    <source>
        <dbReference type="ARBA" id="ARBA00012438"/>
    </source>
</evidence>
<dbReference type="PANTHER" id="PTHR44936">
    <property type="entry name" value="SENSOR PROTEIN CREC"/>
    <property type="match status" value="1"/>
</dbReference>
<evidence type="ECO:0000256" key="4">
    <source>
        <dbReference type="ARBA" id="ARBA00022475"/>
    </source>
</evidence>
<sequence length="478" mass="48669">MGLRAKIGIAISATAAVVAVLVGVLVHHHTVNAQLDLAGHSLSGRLQTTVQDRAAGVDTGRGMINPKDLPGPLKALVERGRRGVYLEQGGRTPYLWAATKVGPDIVALKRAYDREQRTVEALDRILWVAGVAGTALGCVVGLLVAHRLGRRLTASAATAQRIAEGDLGARLPRTGNDEIAQLTAAVNTMAETLAGRLRAERDVTANIAHELRTPVAGLVAAAGLLPSSRPAAMVRERAERVRGLMEDVLEVARLDARAEEADREVRPLGELVRRAVVASGQPGGPGSGPAGADRLPGDPRPVDGAIRVRVLADGLVETDPRRVERILVNLISNARRHGAAPVTVEVEGGVIRVRDTGPGFPAALLAHGPQRFRTSGGPGGSGLGLGLTIAAGQARVLGAGLCFANPPGGGAQATVDLRGALCPNGADGHDAPEGMDGSAGTEGPAGADGPGEVDGPAGADGVHGPRDGAGETGGQGGR</sequence>
<evidence type="ECO:0000256" key="2">
    <source>
        <dbReference type="ARBA" id="ARBA00004651"/>
    </source>
</evidence>
<keyword evidence="12" id="KW-0902">Two-component regulatory system</keyword>
<feature type="domain" description="HAMP" evidence="16">
    <location>
        <begin position="146"/>
        <end position="198"/>
    </location>
</feature>
<evidence type="ECO:0000256" key="1">
    <source>
        <dbReference type="ARBA" id="ARBA00000085"/>
    </source>
</evidence>
<dbReference type="CDD" id="cd00082">
    <property type="entry name" value="HisKA"/>
    <property type="match status" value="1"/>
</dbReference>
<dbReference type="Gene3D" id="3.30.565.10">
    <property type="entry name" value="Histidine kinase-like ATPase, C-terminal domain"/>
    <property type="match status" value="1"/>
</dbReference>
<dbReference type="SMART" id="SM00387">
    <property type="entry name" value="HATPase_c"/>
    <property type="match status" value="1"/>
</dbReference>
<dbReference type="Proteomes" id="UP001218629">
    <property type="component" value="Chromosome"/>
</dbReference>
<evidence type="ECO:0000256" key="7">
    <source>
        <dbReference type="ARBA" id="ARBA00022692"/>
    </source>
</evidence>
<reference evidence="17 18" key="1">
    <citation type="submission" date="2022-03" db="EMBL/GenBank/DDBJ databases">
        <title>Streptomyces yunnanensis P86,complete genome.</title>
        <authorList>
            <person name="Chen S."/>
            <person name="Zhang Q."/>
        </authorList>
    </citation>
    <scope>NUCLEOTIDE SEQUENCE [LARGE SCALE GENOMIC DNA]</scope>
    <source>
        <strain evidence="17 18">P86</strain>
    </source>
</reference>
<dbReference type="InterPro" id="IPR003661">
    <property type="entry name" value="HisK_dim/P_dom"/>
</dbReference>
<keyword evidence="7 14" id="KW-0812">Transmembrane</keyword>
<evidence type="ECO:0000313" key="18">
    <source>
        <dbReference type="Proteomes" id="UP001218629"/>
    </source>
</evidence>
<keyword evidence="14" id="KW-0472">Membrane</keyword>
<feature type="transmembrane region" description="Helical" evidence="14">
    <location>
        <begin position="7"/>
        <end position="26"/>
    </location>
</feature>
<dbReference type="InterPro" id="IPR003594">
    <property type="entry name" value="HATPase_dom"/>
</dbReference>
<dbReference type="GO" id="GO:0016301">
    <property type="term" value="F:kinase activity"/>
    <property type="evidence" value="ECO:0007669"/>
    <property type="project" value="UniProtKB-KW"/>
</dbReference>
<dbReference type="PROSITE" id="PS50109">
    <property type="entry name" value="HIS_KIN"/>
    <property type="match status" value="1"/>
</dbReference>
<dbReference type="SMART" id="SM00304">
    <property type="entry name" value="HAMP"/>
    <property type="match status" value="1"/>
</dbReference>
<evidence type="ECO:0000259" key="16">
    <source>
        <dbReference type="PROSITE" id="PS50885"/>
    </source>
</evidence>
<dbReference type="InterPro" id="IPR036890">
    <property type="entry name" value="HATPase_C_sf"/>
</dbReference>
<dbReference type="PROSITE" id="PS50885">
    <property type="entry name" value="HAMP"/>
    <property type="match status" value="1"/>
</dbReference>
<evidence type="ECO:0000256" key="6">
    <source>
        <dbReference type="ARBA" id="ARBA00022679"/>
    </source>
</evidence>
<accession>A0ABY8AD46</accession>
<protein>
    <recommendedName>
        <fullName evidence="3">histidine kinase</fullName>
        <ecNumber evidence="3">2.7.13.3</ecNumber>
    </recommendedName>
</protein>
<dbReference type="InterPro" id="IPR003660">
    <property type="entry name" value="HAMP_dom"/>
</dbReference>
<comment type="catalytic activity">
    <reaction evidence="1">
        <text>ATP + protein L-histidine = ADP + protein N-phospho-L-histidine.</text>
        <dbReference type="EC" id="2.7.13.3"/>
    </reaction>
</comment>
<feature type="region of interest" description="Disordered" evidence="13">
    <location>
        <begin position="424"/>
        <end position="478"/>
    </location>
</feature>
<dbReference type="SUPFAM" id="SSF47384">
    <property type="entry name" value="Homodimeric domain of signal transducing histidine kinase"/>
    <property type="match status" value="1"/>
</dbReference>
<evidence type="ECO:0000256" key="9">
    <source>
        <dbReference type="ARBA" id="ARBA00022777"/>
    </source>
</evidence>
<dbReference type="RefSeq" id="WP_275308861.1">
    <property type="nucleotide sequence ID" value="NZ_CP095749.1"/>
</dbReference>
<dbReference type="EMBL" id="CP095749">
    <property type="protein sequence ID" value="WEB42149.1"/>
    <property type="molecule type" value="Genomic_DNA"/>
</dbReference>
<proteinExistence type="predicted"/>
<dbReference type="SMART" id="SM00388">
    <property type="entry name" value="HisKA"/>
    <property type="match status" value="1"/>
</dbReference>
<feature type="transmembrane region" description="Helical" evidence="14">
    <location>
        <begin position="125"/>
        <end position="145"/>
    </location>
</feature>
<dbReference type="CDD" id="cd06225">
    <property type="entry name" value="HAMP"/>
    <property type="match status" value="1"/>
</dbReference>
<keyword evidence="10" id="KW-0067">ATP-binding</keyword>
<dbReference type="InterPro" id="IPR005467">
    <property type="entry name" value="His_kinase_dom"/>
</dbReference>
<dbReference type="PANTHER" id="PTHR44936:SF9">
    <property type="entry name" value="SENSOR PROTEIN CREC"/>
    <property type="match status" value="1"/>
</dbReference>
<keyword evidence="11 14" id="KW-1133">Transmembrane helix</keyword>
<keyword evidence="9 17" id="KW-0418">Kinase</keyword>
<organism evidence="17 18">
    <name type="scientific">Streptomyces yunnanensis</name>
    <dbReference type="NCBI Taxonomy" id="156453"/>
    <lineage>
        <taxon>Bacteria</taxon>
        <taxon>Bacillati</taxon>
        <taxon>Actinomycetota</taxon>
        <taxon>Actinomycetes</taxon>
        <taxon>Kitasatosporales</taxon>
        <taxon>Streptomycetaceae</taxon>
        <taxon>Streptomyces</taxon>
    </lineage>
</organism>
<dbReference type="Gene3D" id="1.10.287.130">
    <property type="match status" value="1"/>
</dbReference>
<evidence type="ECO:0000256" key="13">
    <source>
        <dbReference type="SAM" id="MobiDB-lite"/>
    </source>
</evidence>
<dbReference type="Pfam" id="PF00512">
    <property type="entry name" value="HisKA"/>
    <property type="match status" value="1"/>
</dbReference>
<feature type="region of interest" description="Disordered" evidence="13">
    <location>
        <begin position="277"/>
        <end position="299"/>
    </location>
</feature>
<dbReference type="InterPro" id="IPR050980">
    <property type="entry name" value="2C_sensor_his_kinase"/>
</dbReference>
<keyword evidence="8" id="KW-0547">Nucleotide-binding</keyword>
<evidence type="ECO:0000256" key="12">
    <source>
        <dbReference type="ARBA" id="ARBA00023012"/>
    </source>
</evidence>
<dbReference type="Pfam" id="PF00672">
    <property type="entry name" value="HAMP"/>
    <property type="match status" value="1"/>
</dbReference>
<gene>
    <name evidence="17" type="ORF">MOV08_24760</name>
</gene>
<evidence type="ECO:0000256" key="14">
    <source>
        <dbReference type="SAM" id="Phobius"/>
    </source>
</evidence>
<evidence type="ECO:0000313" key="17">
    <source>
        <dbReference type="EMBL" id="WEB42149.1"/>
    </source>
</evidence>
<keyword evidence="18" id="KW-1185">Reference proteome</keyword>
<dbReference type="InterPro" id="IPR036097">
    <property type="entry name" value="HisK_dim/P_sf"/>
</dbReference>
<dbReference type="Gene3D" id="6.10.340.10">
    <property type="match status" value="1"/>
</dbReference>
<dbReference type="SUPFAM" id="SSF158472">
    <property type="entry name" value="HAMP domain-like"/>
    <property type="match status" value="1"/>
</dbReference>
<dbReference type="SUPFAM" id="SSF55874">
    <property type="entry name" value="ATPase domain of HSP90 chaperone/DNA topoisomerase II/histidine kinase"/>
    <property type="match status" value="1"/>
</dbReference>
<feature type="domain" description="Histidine kinase" evidence="15">
    <location>
        <begin position="206"/>
        <end position="421"/>
    </location>
</feature>
<keyword evidence="4" id="KW-1003">Cell membrane</keyword>
<dbReference type="EC" id="2.7.13.3" evidence="3"/>
<evidence type="ECO:0000256" key="8">
    <source>
        <dbReference type="ARBA" id="ARBA00022741"/>
    </source>
</evidence>
<evidence type="ECO:0000256" key="11">
    <source>
        <dbReference type="ARBA" id="ARBA00022989"/>
    </source>
</evidence>
<evidence type="ECO:0000256" key="5">
    <source>
        <dbReference type="ARBA" id="ARBA00022553"/>
    </source>
</evidence>
<name>A0ABY8AD46_9ACTN</name>
<evidence type="ECO:0000259" key="15">
    <source>
        <dbReference type="PROSITE" id="PS50109"/>
    </source>
</evidence>
<keyword evidence="5" id="KW-0597">Phosphoprotein</keyword>
<evidence type="ECO:0000256" key="10">
    <source>
        <dbReference type="ARBA" id="ARBA00022840"/>
    </source>
</evidence>